<dbReference type="RefSeq" id="WP_235012582.1">
    <property type="nucleotide sequence ID" value="NZ_FWXT01000002.1"/>
</dbReference>
<sequence length="354" mass="41249">MMNYDLLKRQKHLLLLDCVSGSTAYNLNIAGSDLDKKGVFIMSQQQLYGFHHQDQIANESHDEVYFEIKRFLELLTKNNPNILELLSTPRQFVIQRHPLMDLIKPEDFLSKLCADTFAGYAHTQIKKAHGLNKKINQPFQVSRKSVLDFCYVIQGGRSLPLTDWLNVNSYHQEDCGLVKIDHFRDGYFLYHVKEAGLKGIVSGPEANDVSLSSIARGTSHVAVMHFNKDGYSVYCKNYREYKDWEVQRNEQRYQGTLQHKKNYDAKHMMHTFRLLEMAEEIARYGEVMVHRKDRDFLLRIRAGEFDLDELLVMAETKLEGLKGLYEKSDLQERPDEDKAQQILIEIRETFYGSI</sequence>
<proteinExistence type="predicted"/>
<name>A0A1W2CS41_9SPHI</name>
<gene>
    <name evidence="1" type="ORF">SAMN04488524_3153</name>
</gene>
<dbReference type="PANTHER" id="PTHR34817">
    <property type="entry name" value="NUCLEOTIDYLTRANSFERASE"/>
    <property type="match status" value="1"/>
</dbReference>
<dbReference type="AlphaFoldDB" id="A0A1W2CS41"/>
<accession>A0A1W2CS41</accession>
<dbReference type="Proteomes" id="UP000192756">
    <property type="component" value="Unassembled WGS sequence"/>
</dbReference>
<keyword evidence="2" id="KW-1185">Reference proteome</keyword>
<dbReference type="PANTHER" id="PTHR34817:SF1">
    <property type="entry name" value="NUCLEOTIDYLTRANSFERASE"/>
    <property type="match status" value="1"/>
</dbReference>
<dbReference type="STRING" id="151894.SAMN04488524_3153"/>
<dbReference type="EMBL" id="FWXT01000002">
    <property type="protein sequence ID" value="SMC87712.1"/>
    <property type="molecule type" value="Genomic_DNA"/>
</dbReference>
<protein>
    <submittedName>
        <fullName evidence="1">Predicted nucleotidyltransferase</fullName>
    </submittedName>
</protein>
<dbReference type="Pfam" id="PF10127">
    <property type="entry name" value="RlaP"/>
    <property type="match status" value="1"/>
</dbReference>
<evidence type="ECO:0000313" key="1">
    <source>
        <dbReference type="EMBL" id="SMC87712.1"/>
    </source>
</evidence>
<dbReference type="GO" id="GO:0016740">
    <property type="term" value="F:transferase activity"/>
    <property type="evidence" value="ECO:0007669"/>
    <property type="project" value="UniProtKB-KW"/>
</dbReference>
<keyword evidence="1" id="KW-0808">Transferase</keyword>
<reference evidence="2" key="1">
    <citation type="submission" date="2017-04" db="EMBL/GenBank/DDBJ databases">
        <authorList>
            <person name="Varghese N."/>
            <person name="Submissions S."/>
        </authorList>
    </citation>
    <scope>NUCLEOTIDE SEQUENCE [LARGE SCALE GENOMIC DNA]</scope>
    <source>
        <strain evidence="2">DSM 12126</strain>
    </source>
</reference>
<organism evidence="1 2">
    <name type="scientific">Pedobacter africanus</name>
    <dbReference type="NCBI Taxonomy" id="151894"/>
    <lineage>
        <taxon>Bacteria</taxon>
        <taxon>Pseudomonadati</taxon>
        <taxon>Bacteroidota</taxon>
        <taxon>Sphingobacteriia</taxon>
        <taxon>Sphingobacteriales</taxon>
        <taxon>Sphingobacteriaceae</taxon>
        <taxon>Pedobacter</taxon>
    </lineage>
</organism>
<dbReference type="InterPro" id="IPR018775">
    <property type="entry name" value="RlaP"/>
</dbReference>
<evidence type="ECO:0000313" key="2">
    <source>
        <dbReference type="Proteomes" id="UP000192756"/>
    </source>
</evidence>